<feature type="region of interest" description="Disordered" evidence="1">
    <location>
        <begin position="694"/>
        <end position="724"/>
    </location>
</feature>
<keyword evidence="3" id="KW-1185">Reference proteome</keyword>
<accession>A0ABR3JWU9</accession>
<feature type="compositionally biased region" description="Basic and acidic residues" evidence="1">
    <location>
        <begin position="509"/>
        <end position="520"/>
    </location>
</feature>
<feature type="compositionally biased region" description="Basic and acidic residues" evidence="1">
    <location>
        <begin position="99"/>
        <end position="108"/>
    </location>
</feature>
<feature type="compositionally biased region" description="Basic and acidic residues" evidence="1">
    <location>
        <begin position="435"/>
        <end position="450"/>
    </location>
</feature>
<evidence type="ECO:0000256" key="1">
    <source>
        <dbReference type="SAM" id="MobiDB-lite"/>
    </source>
</evidence>
<evidence type="ECO:0000313" key="2">
    <source>
        <dbReference type="EMBL" id="KAL0959895.1"/>
    </source>
</evidence>
<feature type="region of interest" description="Disordered" evidence="1">
    <location>
        <begin position="467"/>
        <end position="520"/>
    </location>
</feature>
<feature type="region of interest" description="Disordered" evidence="1">
    <location>
        <begin position="99"/>
        <end position="129"/>
    </location>
</feature>
<feature type="region of interest" description="Disordered" evidence="1">
    <location>
        <begin position="142"/>
        <end position="173"/>
    </location>
</feature>
<evidence type="ECO:0000313" key="3">
    <source>
        <dbReference type="Proteomes" id="UP001556367"/>
    </source>
</evidence>
<proteinExistence type="predicted"/>
<feature type="region of interest" description="Disordered" evidence="1">
    <location>
        <begin position="533"/>
        <end position="592"/>
    </location>
</feature>
<name>A0ABR3JWU9_9AGAR</name>
<feature type="compositionally biased region" description="Low complexity" evidence="1">
    <location>
        <begin position="751"/>
        <end position="774"/>
    </location>
</feature>
<feature type="region of interest" description="Disordered" evidence="1">
    <location>
        <begin position="415"/>
        <end position="450"/>
    </location>
</feature>
<protein>
    <submittedName>
        <fullName evidence="2">Uncharacterized protein</fullName>
    </submittedName>
</protein>
<feature type="region of interest" description="Disordered" evidence="1">
    <location>
        <begin position="932"/>
        <end position="951"/>
    </location>
</feature>
<sequence>MTKKRSKCPSDDEEALVQNILLDGEYNPNPRPTSWSEQYHIERNYLAPSYSDEHVGSIMDDSKTFGSLKRKRNEALPSHRAHDLSTMVFAEEPLLTHDRNAETLESSKDKKRRRRLERTADTNSEVLDHQEPWPEALYTASLAGPSTSTRPLNPHTPSHLRGRIPNSGSSSIQTYPPSQPVLLEDQSYADAVDKEAIPPSSWVSSMTMVAEGSYHHPSHHFIQHEHVFPILANSNLDASIMLPPSHISLTSPIQSYTSPSMSLGLTLPAKPPPPPSIGMQPDPDPKTKRGVFHLQKPLKFVNPARTLVMESLPRRYRNLDFVRAWVKDVCGCDPLHAQMNPSCGKALVEFAKASSARAAWASPRLGSSNMGKGHDLRNIRVYWYRAQGSGPSAEHAELEEGEIDSDTVEVEIVARPTQTKPQKPQVVNPAAQPESNEKVESNKERKARVWKEKQAAKFAKKKAAYKASLQNADPQGSSTGTPVAISPVENKDSLEAIRPLSRSPLQSTADKRIPAIGDKKSHVVAQVEPITKTSHSALPPPLPPPRHEPSLPQKPHQRELSPSSSTQRTKPTLSTPAPSTASTSLPSKSNHKIVDMESPIPLLAGEMYELLQHLLGSEPIVIVQGPDAIVFPGSPPQIKAPLSRHSTDALTTTPFADLPRPDAIQPRVTETQLEPGVTKLALLARERELHQRIARQKAELSSASSDHANGGQDAESDQKAMEESLRQRVLLTQRRKVLASRPKQPSPTPPASVSACSARSTSSTPRPRTPEVSSENMPPNPSIVRVNTPDSLDALAASFIAETIQTVTDAPPRGVSHSVSAAKPPSAVKSDAFTNQQRLDHLIAYAKKLVEQLGQARTKDEKERIRAQMCDNNRCVFFDLPSGLTLGLYSGMGAAEDGLFLLAFAFFSGRWNKHSQQPPARLWATISEKTVEKPSPSTLVGRAGLNSSSSL</sequence>
<reference evidence="3" key="1">
    <citation type="submission" date="2024-06" db="EMBL/GenBank/DDBJ databases">
        <title>Multi-omics analyses provide insights into the biosynthesis of the anticancer antibiotic pleurotin in Hohenbuehelia grisea.</title>
        <authorList>
            <person name="Weaver J.A."/>
            <person name="Alberti F."/>
        </authorList>
    </citation>
    <scope>NUCLEOTIDE SEQUENCE [LARGE SCALE GENOMIC DNA]</scope>
    <source>
        <strain evidence="3">T-177</strain>
    </source>
</reference>
<feature type="region of interest" description="Disordered" evidence="1">
    <location>
        <begin position="736"/>
        <end position="782"/>
    </location>
</feature>
<gene>
    <name evidence="2" type="ORF">HGRIS_011563</name>
</gene>
<comment type="caution">
    <text evidence="2">The sequence shown here is derived from an EMBL/GenBank/DDBJ whole genome shotgun (WGS) entry which is preliminary data.</text>
</comment>
<feature type="compositionally biased region" description="Low complexity" evidence="1">
    <location>
        <begin position="569"/>
        <end position="588"/>
    </location>
</feature>
<dbReference type="EMBL" id="JASNQZ010000002">
    <property type="protein sequence ID" value="KAL0959895.1"/>
    <property type="molecule type" value="Genomic_DNA"/>
</dbReference>
<feature type="compositionally biased region" description="Polar residues" evidence="1">
    <location>
        <begin position="468"/>
        <end position="481"/>
    </location>
</feature>
<organism evidence="2 3">
    <name type="scientific">Hohenbuehelia grisea</name>
    <dbReference type="NCBI Taxonomy" id="104357"/>
    <lineage>
        <taxon>Eukaryota</taxon>
        <taxon>Fungi</taxon>
        <taxon>Dikarya</taxon>
        <taxon>Basidiomycota</taxon>
        <taxon>Agaricomycotina</taxon>
        <taxon>Agaricomycetes</taxon>
        <taxon>Agaricomycetidae</taxon>
        <taxon>Agaricales</taxon>
        <taxon>Pleurotineae</taxon>
        <taxon>Pleurotaceae</taxon>
        <taxon>Hohenbuehelia</taxon>
    </lineage>
</organism>
<dbReference type="Proteomes" id="UP001556367">
    <property type="component" value="Unassembled WGS sequence"/>
</dbReference>